<feature type="region of interest" description="Disordered" evidence="7">
    <location>
        <begin position="210"/>
        <end position="230"/>
    </location>
</feature>
<accession>A0ABX1TPG9</accession>
<dbReference type="EMBL" id="SPMZ01000085">
    <property type="protein sequence ID" value="NMQ21311.1"/>
    <property type="molecule type" value="Genomic_DNA"/>
</dbReference>
<dbReference type="Gene3D" id="3.40.50.300">
    <property type="entry name" value="P-loop containing nucleotide triphosphate hydrolases"/>
    <property type="match status" value="1"/>
</dbReference>
<proteinExistence type="inferred from homology"/>
<dbReference type="PANTHER" id="PTHR37937:SF1">
    <property type="entry name" value="CONJUGATIVE TRANSFER: DNA TRANSPORT"/>
    <property type="match status" value="1"/>
</dbReference>
<evidence type="ECO:0000313" key="8">
    <source>
        <dbReference type="EMBL" id="NMQ21311.1"/>
    </source>
</evidence>
<gene>
    <name evidence="8" type="ORF">E4P82_20175</name>
</gene>
<reference evidence="8 9" key="1">
    <citation type="submission" date="2019-03" db="EMBL/GenBank/DDBJ databases">
        <title>Metabolic reconstructions from genomes of highly enriched 'Candidatus Accumulibacter' and 'Candidatus Competibacter' bioreactor populations.</title>
        <authorList>
            <person name="Annavajhala M.K."/>
            <person name="Welles L."/>
            <person name="Abbas B."/>
            <person name="Sorokin D."/>
            <person name="Park H."/>
            <person name="Van Loosdrecht M."/>
            <person name="Chandran K."/>
        </authorList>
    </citation>
    <scope>NUCLEOTIDE SEQUENCE [LARGE SCALE GENOMIC DNA]</scope>
    <source>
        <strain evidence="8 9">SBR_G</strain>
    </source>
</reference>
<protein>
    <submittedName>
        <fullName evidence="8">Type IV secretory system conjugative DNA transfer family protein</fullName>
    </submittedName>
</protein>
<evidence type="ECO:0000313" key="9">
    <source>
        <dbReference type="Proteomes" id="UP000760480"/>
    </source>
</evidence>
<sequence>MPEFVDTYRAGWGSWPGMIIALRGWARSSHIDQRQFGYRDGMILLGRGADGALLGLNDPGHCVTVAGSRAGKGVSIIVPNLCLYPGSAVVIDPKGENATLTAARRGSGSVYCEGMGQTVYVLDPFKLVPNHASATYNPLSVFDPDTPEGRELAIDDAALIADALVTPGGDRDSHWDESARSVLEALILHVVSTEAPEHRTLTRVRELLMRGLPPPDSDPEEEEEEEDSSSGFIALLDGPLRANKEFDGVIAMAAEALLDLANAERGSILSTARRNTKFLDSPAMKRVLAHSAFDLRDLKRQAMTVYLCLPASRLHTHARWLRLVIGLSLAMMEREPTRPDFPVLFLMDEFASLGKLDVIETAAGLMAGYGVKLWPILQDLSQLKRHYPQSWETFLGNAGLHQFFGNTDLTTLEHVSKRLGKTAVLAVTESQNERAGTEGQGVSTKIDTAELLRPDEVAHWFARHRGTQIVLIPGQDPWALRRVAYYEDPFFLGKRDWAKTLPPPEPPTLEALRARPQPSPAPSKPRGVLGGLFGKKEG</sequence>
<keyword evidence="3" id="KW-1003">Cell membrane</keyword>
<evidence type="ECO:0000256" key="1">
    <source>
        <dbReference type="ARBA" id="ARBA00004651"/>
    </source>
</evidence>
<evidence type="ECO:0000256" key="6">
    <source>
        <dbReference type="ARBA" id="ARBA00023136"/>
    </source>
</evidence>
<feature type="region of interest" description="Disordered" evidence="7">
    <location>
        <begin position="499"/>
        <end position="538"/>
    </location>
</feature>
<evidence type="ECO:0000256" key="2">
    <source>
        <dbReference type="ARBA" id="ARBA00008806"/>
    </source>
</evidence>
<evidence type="ECO:0000256" key="3">
    <source>
        <dbReference type="ARBA" id="ARBA00022475"/>
    </source>
</evidence>
<dbReference type="InterPro" id="IPR051539">
    <property type="entry name" value="T4SS-coupling_protein"/>
</dbReference>
<dbReference type="CDD" id="cd01127">
    <property type="entry name" value="TrwB_TraG_TraD_VirD4"/>
    <property type="match status" value="2"/>
</dbReference>
<dbReference type="InterPro" id="IPR027417">
    <property type="entry name" value="P-loop_NTPase"/>
</dbReference>
<name>A0ABX1TPG9_9GAMM</name>
<keyword evidence="4" id="KW-0812">Transmembrane</keyword>
<dbReference type="RefSeq" id="WP_169250582.1">
    <property type="nucleotide sequence ID" value="NZ_SPMZ01000085.1"/>
</dbReference>
<organism evidence="8 9">
    <name type="scientific">Candidatus Competibacter phosphatis</name>
    <dbReference type="NCBI Taxonomy" id="221280"/>
    <lineage>
        <taxon>Bacteria</taxon>
        <taxon>Pseudomonadati</taxon>
        <taxon>Pseudomonadota</taxon>
        <taxon>Gammaproteobacteria</taxon>
        <taxon>Candidatus Competibacteraceae</taxon>
        <taxon>Candidatus Competibacter</taxon>
    </lineage>
</organism>
<evidence type="ECO:0000256" key="5">
    <source>
        <dbReference type="ARBA" id="ARBA00022989"/>
    </source>
</evidence>
<comment type="similarity">
    <text evidence="2">Belongs to the VirD4/TraG family.</text>
</comment>
<comment type="subcellular location">
    <subcellularLocation>
        <location evidence="1">Cell membrane</location>
        <topology evidence="1">Multi-pass membrane protein</topology>
    </subcellularLocation>
</comment>
<comment type="caution">
    <text evidence="8">The sequence shown here is derived from an EMBL/GenBank/DDBJ whole genome shotgun (WGS) entry which is preliminary data.</text>
</comment>
<feature type="compositionally biased region" description="Acidic residues" evidence="7">
    <location>
        <begin position="217"/>
        <end position="228"/>
    </location>
</feature>
<dbReference type="SUPFAM" id="SSF52540">
    <property type="entry name" value="P-loop containing nucleoside triphosphate hydrolases"/>
    <property type="match status" value="1"/>
</dbReference>
<keyword evidence="6" id="KW-0472">Membrane</keyword>
<keyword evidence="5" id="KW-1133">Transmembrane helix</keyword>
<dbReference type="Pfam" id="PF02534">
    <property type="entry name" value="T4SS-DNA_transf"/>
    <property type="match status" value="1"/>
</dbReference>
<dbReference type="InterPro" id="IPR003688">
    <property type="entry name" value="TraG/VirD4"/>
</dbReference>
<dbReference type="PANTHER" id="PTHR37937">
    <property type="entry name" value="CONJUGATIVE TRANSFER: DNA TRANSPORT"/>
    <property type="match status" value="1"/>
</dbReference>
<evidence type="ECO:0000256" key="4">
    <source>
        <dbReference type="ARBA" id="ARBA00022692"/>
    </source>
</evidence>
<keyword evidence="9" id="KW-1185">Reference proteome</keyword>
<evidence type="ECO:0000256" key="7">
    <source>
        <dbReference type="SAM" id="MobiDB-lite"/>
    </source>
</evidence>
<dbReference type="Proteomes" id="UP000760480">
    <property type="component" value="Unassembled WGS sequence"/>
</dbReference>
<feature type="compositionally biased region" description="Gly residues" evidence="7">
    <location>
        <begin position="528"/>
        <end position="538"/>
    </location>
</feature>